<protein>
    <submittedName>
        <fullName evidence="1">Uncharacterized protein</fullName>
    </submittedName>
</protein>
<dbReference type="Proteomes" id="UP000053462">
    <property type="component" value="Unassembled WGS sequence"/>
</dbReference>
<name>A0A100XYW5_9EURY</name>
<keyword evidence="2" id="KW-1185">Reference proteome</keyword>
<dbReference type="AlphaFoldDB" id="A0A100XYW5"/>
<dbReference type="STRING" id="227598.APY94_02895"/>
<dbReference type="OrthoDB" id="374466at2157"/>
<dbReference type="RefSeq" id="WP_058938212.1">
    <property type="nucleotide sequence ID" value="NZ_LLYW01000008.1"/>
</dbReference>
<gene>
    <name evidence="1" type="ORF">APY94_02895</name>
</gene>
<dbReference type="EMBL" id="LLYW01000008">
    <property type="protein sequence ID" value="KUH34237.1"/>
    <property type="molecule type" value="Genomic_DNA"/>
</dbReference>
<evidence type="ECO:0000313" key="1">
    <source>
        <dbReference type="EMBL" id="KUH34237.1"/>
    </source>
</evidence>
<proteinExistence type="predicted"/>
<evidence type="ECO:0000313" key="2">
    <source>
        <dbReference type="Proteomes" id="UP000053462"/>
    </source>
</evidence>
<reference evidence="1 2" key="1">
    <citation type="submission" date="2015-10" db="EMBL/GenBank/DDBJ databases">
        <title>Draft genome sequence of Thermococcus celericrescens strain DSM 17994.</title>
        <authorList>
            <person name="Hong S.-J."/>
            <person name="Park C.-E."/>
            <person name="Shin J.-H."/>
        </authorList>
    </citation>
    <scope>NUCLEOTIDE SEQUENCE [LARGE SCALE GENOMIC DNA]</scope>
    <source>
        <strain evidence="1 2">DSM 17994</strain>
    </source>
</reference>
<organism evidence="1 2">
    <name type="scientific">Thermococcus celericrescens</name>
    <dbReference type="NCBI Taxonomy" id="227598"/>
    <lineage>
        <taxon>Archaea</taxon>
        <taxon>Methanobacteriati</taxon>
        <taxon>Methanobacteriota</taxon>
        <taxon>Thermococci</taxon>
        <taxon>Thermococcales</taxon>
        <taxon>Thermococcaceae</taxon>
        <taxon>Thermococcus</taxon>
    </lineage>
</organism>
<accession>A0A100XYW5</accession>
<sequence>MRVVSVFELRELSLRKAMKKLDEAEWVIDEDGLFYLADLYKDFMPAGEIGRFLQNSVTQHKNPENEARTVRA</sequence>
<comment type="caution">
    <text evidence="1">The sequence shown here is derived from an EMBL/GenBank/DDBJ whole genome shotgun (WGS) entry which is preliminary data.</text>
</comment>